<gene>
    <name evidence="2" type="ORF">KZH69_09100</name>
</gene>
<dbReference type="PANTHER" id="PTHR43316">
    <property type="entry name" value="HYDROLASE, HALOACID DELAHOGENASE-RELATED"/>
    <property type="match status" value="1"/>
</dbReference>
<dbReference type="Proteomes" id="UP000812031">
    <property type="component" value="Unassembled WGS sequence"/>
</dbReference>
<dbReference type="PANTHER" id="PTHR43316:SF3">
    <property type="entry name" value="HALOACID DEHALOGENASE, TYPE II (AFU_ORTHOLOGUE AFUA_2G07750)-RELATED"/>
    <property type="match status" value="1"/>
</dbReference>
<dbReference type="Pfam" id="PF00702">
    <property type="entry name" value="Hydrolase"/>
    <property type="match status" value="1"/>
</dbReference>
<protein>
    <submittedName>
        <fullName evidence="2">Haloacid dehalogenase type II</fullName>
    </submittedName>
</protein>
<dbReference type="NCBIfam" id="TIGR01428">
    <property type="entry name" value="HAD_type_II"/>
    <property type="match status" value="1"/>
</dbReference>
<dbReference type="CDD" id="cd02588">
    <property type="entry name" value="HAD_L2-DEX"/>
    <property type="match status" value="1"/>
</dbReference>
<dbReference type="RefSeq" id="WP_219317116.1">
    <property type="nucleotide sequence ID" value="NZ_JAHWYN010000006.1"/>
</dbReference>
<dbReference type="NCBIfam" id="TIGR01493">
    <property type="entry name" value="HAD-SF-IA-v2"/>
    <property type="match status" value="1"/>
</dbReference>
<dbReference type="InterPro" id="IPR051540">
    <property type="entry name" value="S-2-haloacid_dehalogenase"/>
</dbReference>
<dbReference type="SFLD" id="SFLDG01129">
    <property type="entry name" value="C1.5:_HAD__Beta-PGM__Phosphata"/>
    <property type="match status" value="1"/>
</dbReference>
<keyword evidence="3" id="KW-1185">Reference proteome</keyword>
<reference evidence="2 3" key="1">
    <citation type="submission" date="2021-07" db="EMBL/GenBank/DDBJ databases">
        <title>Flavobacterium sp. nov. isolated from sediment on the Taihu Lake.</title>
        <authorList>
            <person name="Qu J.-H."/>
        </authorList>
    </citation>
    <scope>NUCLEOTIDE SEQUENCE [LARGE SCALE GENOMIC DNA]</scope>
    <source>
        <strain evidence="2 3">NAS39</strain>
    </source>
</reference>
<proteinExistence type="predicted"/>
<name>A0ABS6XW94_9FLAO</name>
<dbReference type="EMBL" id="JAHWYN010000006">
    <property type="protein sequence ID" value="MBW4360637.1"/>
    <property type="molecule type" value="Genomic_DNA"/>
</dbReference>
<evidence type="ECO:0000313" key="3">
    <source>
        <dbReference type="Proteomes" id="UP000812031"/>
    </source>
</evidence>
<dbReference type="InterPro" id="IPR006439">
    <property type="entry name" value="HAD-SF_hydro_IA"/>
</dbReference>
<dbReference type="SFLD" id="SFLDS00003">
    <property type="entry name" value="Haloacid_Dehalogenase"/>
    <property type="match status" value="1"/>
</dbReference>
<sequence length="266" mass="30706">MKFINSTHNSKESLLNRRSFISNSMLTLGYVMINPINMYSKNKISKIKAIAFDGFVIFNPKPVQDLVYEIFPEKGAEFISIWRSKQFEYTWLRTSSNKYKNFWEVTEDALNYTLKKTGLALSNNKRQQLMDCFLNLKIWPEVLDGLKILKINGIRLAFLSNFTNEMMMANLKKNEISDYFDFLLSTDQVNAFKPSPLAYQMGIDAFKLEKSDILFAAFGAWDASGAKMFNYKTFWVNRLGVPMEELDVVPDGVGSNFNDLISFLKL</sequence>
<comment type="caution">
    <text evidence="2">The sequence shown here is derived from an EMBL/GenBank/DDBJ whole genome shotgun (WGS) entry which is preliminary data.</text>
</comment>
<organism evidence="2 3">
    <name type="scientific">Flavobacterium taihuense</name>
    <dbReference type="NCBI Taxonomy" id="2857508"/>
    <lineage>
        <taxon>Bacteria</taxon>
        <taxon>Pseudomonadati</taxon>
        <taxon>Bacteroidota</taxon>
        <taxon>Flavobacteriia</taxon>
        <taxon>Flavobacteriales</taxon>
        <taxon>Flavobacteriaceae</taxon>
        <taxon>Flavobacterium</taxon>
    </lineage>
</organism>
<keyword evidence="1" id="KW-0378">Hydrolase</keyword>
<dbReference type="InterPro" id="IPR006328">
    <property type="entry name" value="2-HAD"/>
</dbReference>
<evidence type="ECO:0000256" key="1">
    <source>
        <dbReference type="ARBA" id="ARBA00022801"/>
    </source>
</evidence>
<evidence type="ECO:0000313" key="2">
    <source>
        <dbReference type="EMBL" id="MBW4360637.1"/>
    </source>
</evidence>
<accession>A0ABS6XW94</accession>